<keyword evidence="2" id="KW-0547">Nucleotide-binding</keyword>
<evidence type="ECO:0000256" key="3">
    <source>
        <dbReference type="ARBA" id="ARBA00022840"/>
    </source>
</evidence>
<dbReference type="Gene3D" id="3.40.50.510">
    <property type="entry name" value="Phosphotransferase system, mannose-type IIA component"/>
    <property type="match status" value="1"/>
</dbReference>
<evidence type="ECO:0000256" key="1">
    <source>
        <dbReference type="ARBA" id="ARBA00022679"/>
    </source>
</evidence>
<proteinExistence type="predicted"/>
<dbReference type="InterPro" id="IPR025943">
    <property type="entry name" value="Sigma_54_int_dom_ATP-bd_2"/>
</dbReference>
<dbReference type="InterPro" id="IPR036662">
    <property type="entry name" value="PTS_EIIA_man-typ_sf"/>
</dbReference>
<dbReference type="Proteomes" id="UP000095594">
    <property type="component" value="Unassembled WGS sequence"/>
</dbReference>
<dbReference type="PROSITE" id="PS00676">
    <property type="entry name" value="SIGMA54_INTERACT_2"/>
    <property type="match status" value="1"/>
</dbReference>
<keyword evidence="4" id="KW-0238">DNA-binding</keyword>
<dbReference type="InterPro" id="IPR036390">
    <property type="entry name" value="WH_DNA-bd_sf"/>
</dbReference>
<accession>A0A174HD24</accession>
<dbReference type="PANTHER" id="PTHR32071">
    <property type="entry name" value="TRANSCRIPTIONAL REGULATORY PROTEIN"/>
    <property type="match status" value="1"/>
</dbReference>
<dbReference type="Pfam" id="PF00874">
    <property type="entry name" value="PRD"/>
    <property type="match status" value="2"/>
</dbReference>
<dbReference type="SMART" id="SM00382">
    <property type="entry name" value="AAA"/>
    <property type="match status" value="1"/>
</dbReference>
<dbReference type="InterPro" id="IPR002078">
    <property type="entry name" value="Sigma_54_int"/>
</dbReference>
<feature type="domain" description="Sigma-54 factor interaction" evidence="5">
    <location>
        <begin position="81"/>
        <end position="315"/>
    </location>
</feature>
<evidence type="ECO:0000313" key="8">
    <source>
        <dbReference type="EMBL" id="CUO72812.1"/>
    </source>
</evidence>
<evidence type="ECO:0000259" key="7">
    <source>
        <dbReference type="PROSITE" id="PS51372"/>
    </source>
</evidence>
<dbReference type="InterPro" id="IPR027417">
    <property type="entry name" value="P-loop_NTPase"/>
</dbReference>
<dbReference type="Pfam" id="PF03610">
    <property type="entry name" value="EIIA-man"/>
    <property type="match status" value="1"/>
</dbReference>
<evidence type="ECO:0000259" key="5">
    <source>
        <dbReference type="PROSITE" id="PS50045"/>
    </source>
</evidence>
<evidence type="ECO:0000256" key="4">
    <source>
        <dbReference type="ARBA" id="ARBA00023125"/>
    </source>
</evidence>
<feature type="domain" description="PRD" evidence="7">
    <location>
        <begin position="441"/>
        <end position="546"/>
    </location>
</feature>
<name>A0A174HD24_9CLOT</name>
<evidence type="ECO:0000313" key="9">
    <source>
        <dbReference type="Proteomes" id="UP000095594"/>
    </source>
</evidence>
<gene>
    <name evidence="8" type="primary">tyrR</name>
    <name evidence="8" type="ORF">ERS852471_02141</name>
</gene>
<evidence type="ECO:0000259" key="6">
    <source>
        <dbReference type="PROSITE" id="PS51096"/>
    </source>
</evidence>
<dbReference type="InterPro" id="IPR036634">
    <property type="entry name" value="PRD_sf"/>
</dbReference>
<dbReference type="GO" id="GO:0016740">
    <property type="term" value="F:transferase activity"/>
    <property type="evidence" value="ECO:0007669"/>
    <property type="project" value="UniProtKB-KW"/>
</dbReference>
<dbReference type="GO" id="GO:0006355">
    <property type="term" value="P:regulation of DNA-templated transcription"/>
    <property type="evidence" value="ECO:0007669"/>
    <property type="project" value="InterPro"/>
</dbReference>
<dbReference type="InterPro" id="IPR004701">
    <property type="entry name" value="PTS_EIIA_man-typ"/>
</dbReference>
<keyword evidence="1" id="KW-0808">Transferase</keyword>
<feature type="domain" description="PRD" evidence="7">
    <location>
        <begin position="800"/>
        <end position="904"/>
    </location>
</feature>
<dbReference type="AlphaFoldDB" id="A0A174HD24"/>
<dbReference type="PROSITE" id="PS51096">
    <property type="entry name" value="PTS_EIIA_TYPE_4"/>
    <property type="match status" value="1"/>
</dbReference>
<dbReference type="SUPFAM" id="SSF52540">
    <property type="entry name" value="P-loop containing nucleoside triphosphate hydrolases"/>
    <property type="match status" value="1"/>
</dbReference>
<dbReference type="InterPro" id="IPR025662">
    <property type="entry name" value="Sigma_54_int_dom_ATP-bd_1"/>
</dbReference>
<reference evidence="8 9" key="1">
    <citation type="submission" date="2015-09" db="EMBL/GenBank/DDBJ databases">
        <authorList>
            <consortium name="Pathogen Informatics"/>
        </authorList>
    </citation>
    <scope>NUCLEOTIDE SEQUENCE [LARGE SCALE GENOMIC DNA]</scope>
    <source>
        <strain evidence="8 9">2789STDY5834856</strain>
    </source>
</reference>
<feature type="domain" description="PTS EIIA type-4" evidence="6">
    <location>
        <begin position="549"/>
        <end position="671"/>
    </location>
</feature>
<dbReference type="SUPFAM" id="SSF46785">
    <property type="entry name" value="Winged helix' DNA-binding domain"/>
    <property type="match status" value="1"/>
</dbReference>
<dbReference type="Pfam" id="PF00158">
    <property type="entry name" value="Sigma54_activat"/>
    <property type="match status" value="1"/>
</dbReference>
<dbReference type="InterPro" id="IPR011608">
    <property type="entry name" value="PRD"/>
</dbReference>
<dbReference type="OrthoDB" id="9765164at2"/>
<dbReference type="PROSITE" id="PS00675">
    <property type="entry name" value="SIGMA54_INTERACT_1"/>
    <property type="match status" value="1"/>
</dbReference>
<dbReference type="GO" id="GO:0003677">
    <property type="term" value="F:DNA binding"/>
    <property type="evidence" value="ECO:0007669"/>
    <property type="project" value="UniProtKB-KW"/>
</dbReference>
<dbReference type="PROSITE" id="PS50045">
    <property type="entry name" value="SIGMA54_INTERACT_4"/>
    <property type="match status" value="1"/>
</dbReference>
<keyword evidence="3" id="KW-0067">ATP-binding</keyword>
<dbReference type="Gene3D" id="3.40.50.300">
    <property type="entry name" value="P-loop containing nucleotide triphosphate hydrolases"/>
    <property type="match status" value="1"/>
</dbReference>
<dbReference type="PANTHER" id="PTHR32071:SF38">
    <property type="entry name" value="PSP OPERON TRANSCRIPTIONAL ACTIVATOR"/>
    <property type="match status" value="1"/>
</dbReference>
<dbReference type="PROSITE" id="PS51372">
    <property type="entry name" value="PRD_2"/>
    <property type="match status" value="2"/>
</dbReference>
<organism evidence="8 9">
    <name type="scientific">Clostridium disporicum</name>
    <dbReference type="NCBI Taxonomy" id="84024"/>
    <lineage>
        <taxon>Bacteria</taxon>
        <taxon>Bacillati</taxon>
        <taxon>Bacillota</taxon>
        <taxon>Clostridia</taxon>
        <taxon>Eubacteriales</taxon>
        <taxon>Clostridiaceae</taxon>
        <taxon>Clostridium</taxon>
    </lineage>
</organism>
<dbReference type="InterPro" id="IPR003593">
    <property type="entry name" value="AAA+_ATPase"/>
</dbReference>
<dbReference type="GO" id="GO:0009401">
    <property type="term" value="P:phosphoenolpyruvate-dependent sugar phosphotransferase system"/>
    <property type="evidence" value="ECO:0007669"/>
    <property type="project" value="InterPro"/>
</dbReference>
<dbReference type="SUPFAM" id="SSF53062">
    <property type="entry name" value="PTS system fructose IIA component-like"/>
    <property type="match status" value="1"/>
</dbReference>
<dbReference type="SUPFAM" id="SSF63520">
    <property type="entry name" value="PTS-regulatory domain, PRD"/>
    <property type="match status" value="2"/>
</dbReference>
<dbReference type="GO" id="GO:0005524">
    <property type="term" value="F:ATP binding"/>
    <property type="evidence" value="ECO:0007669"/>
    <property type="project" value="UniProtKB-KW"/>
</dbReference>
<dbReference type="CDD" id="cd00009">
    <property type="entry name" value="AAA"/>
    <property type="match status" value="1"/>
</dbReference>
<evidence type="ECO:0000256" key="2">
    <source>
        <dbReference type="ARBA" id="ARBA00022741"/>
    </source>
</evidence>
<dbReference type="Gene3D" id="1.10.1790.10">
    <property type="entry name" value="PRD domain"/>
    <property type="match status" value="2"/>
</dbReference>
<protein>
    <submittedName>
        <fullName evidence="8">Sigma-54 factor interaction domain-containing protein</fullName>
    </submittedName>
</protein>
<dbReference type="GO" id="GO:0016020">
    <property type="term" value="C:membrane"/>
    <property type="evidence" value="ECO:0007669"/>
    <property type="project" value="InterPro"/>
</dbReference>
<sequence length="904" mass="103129">MGRIDEVFNKLIELYDGEGVATIDIASELGLSRANVSNDLNRLCEEGKAIKKCGKPVLFTPIIKKKLKVKKILNENVLDSFVAENKSLCSAVEQAKASVLYPPNGMNMLVLGETGVGKSMFVSLIHKYGIEMKKFLENSPLITFNCADYANNPQLLLGQLFGCKKGAYTGADSDKIGLIEKANNGILFLDEVHRLPSEGQEMLFTFMDKGIYRRLGETEFERKAKVLIVCATTENPEKVLLKTFTRRIPMTIHIPSLAERSVEERFSLISAFMKDESARLDKEIKVSMNSIKALLSYDCEANIGQLKVDIQLICARAYAEYVSGKKIDIKVNSLDLPLYIRKGLYKEVDHRQLWNKLIDINKKYCIFNNLDDEIIFEDYKGESNIYELIEARYHQLKERGIDESNLQETINFDIDNYFKKYINKLNKNFSCTFDISQLEGFIDGDIRRVILEIINFSEDRLNRKLSEKVCYGIAVHINSSIDRIKSNKKITNPQLNKIRVENTSEFNIALDLLKIIERSLDISMPIDEAGFLAIFLAYDKCNIKKEEQEVKVIVIAHGETTATSMVNATNKLLGNNYAIGINAPIEESPEKVLERVKKYISKKIKSDILFLVDMGSLTTFAKEIEAEFNIKTRVMPLVSTLHVLEATRKAMLGYNVDEILNDMIKVNELYITDYQKENEVLTSESIKKLAILSVCTTGDGGAKSILNLLENKLNYDSNVIDIITMNLIGVENIENKINRLSREYKIISLISTFDIEVDIFKLSLKDIFVGDGIDKLQKVIDLETTYIKMVETLKTHLKHIDGERVLEHIKCFNERIQKKINMKIETNRLIGITLHIACMIDRLSEGIKAEPFELKEKFIAENQELFNLVKIEINKLKNKYYENIEVDDDEICYITSFFKGGFIN</sequence>
<dbReference type="EMBL" id="CYZX01000014">
    <property type="protein sequence ID" value="CUO72812.1"/>
    <property type="molecule type" value="Genomic_DNA"/>
</dbReference>
<dbReference type="RefSeq" id="WP_055266429.1">
    <property type="nucleotide sequence ID" value="NZ_CABIXQ010000014.1"/>
</dbReference>